<evidence type="ECO:0000259" key="7">
    <source>
        <dbReference type="Pfam" id="PF01435"/>
    </source>
</evidence>
<dbReference type="Pfam" id="PF01435">
    <property type="entry name" value="Peptidase_M48"/>
    <property type="match status" value="1"/>
</dbReference>
<feature type="domain" description="Peptidase M48" evidence="7">
    <location>
        <begin position="21"/>
        <end position="204"/>
    </location>
</feature>
<keyword evidence="5 6" id="KW-0482">Metalloprotease</keyword>
<comment type="caution">
    <text evidence="8">The sequence shown here is derived from an EMBL/GenBank/DDBJ whole genome shotgun (WGS) entry which is preliminary data.</text>
</comment>
<dbReference type="Proteomes" id="UP000215405">
    <property type="component" value="Unassembled WGS sequence"/>
</dbReference>
<comment type="cofactor">
    <cofactor evidence="6">
        <name>Zn(2+)</name>
        <dbReference type="ChEBI" id="CHEBI:29105"/>
    </cofactor>
    <text evidence="6">Binds 1 zinc ion per subunit.</text>
</comment>
<gene>
    <name evidence="8" type="ORF">B7H23_07215</name>
</gene>
<protein>
    <recommendedName>
        <fullName evidence="7">Peptidase M48 domain-containing protein</fullName>
    </recommendedName>
</protein>
<evidence type="ECO:0000313" key="8">
    <source>
        <dbReference type="EMBL" id="OXT02667.1"/>
    </source>
</evidence>
<keyword evidence="2" id="KW-0479">Metal-binding</keyword>
<dbReference type="PANTHER" id="PTHR22726">
    <property type="entry name" value="METALLOENDOPEPTIDASE OMA1"/>
    <property type="match status" value="1"/>
</dbReference>
<keyword evidence="9" id="KW-1185">Reference proteome</keyword>
<evidence type="ECO:0000256" key="3">
    <source>
        <dbReference type="ARBA" id="ARBA00022801"/>
    </source>
</evidence>
<proteinExistence type="inferred from homology"/>
<keyword evidence="3 6" id="KW-0378">Hydrolase</keyword>
<dbReference type="GO" id="GO:0006515">
    <property type="term" value="P:protein quality control for misfolded or incompletely synthesized proteins"/>
    <property type="evidence" value="ECO:0007669"/>
    <property type="project" value="TreeGrafter"/>
</dbReference>
<keyword evidence="1 6" id="KW-0645">Protease</keyword>
<dbReference type="AlphaFoldDB" id="A0A231V3F6"/>
<dbReference type="InterPro" id="IPR001915">
    <property type="entry name" value="Peptidase_M48"/>
</dbReference>
<evidence type="ECO:0000256" key="1">
    <source>
        <dbReference type="ARBA" id="ARBA00022670"/>
    </source>
</evidence>
<sequence>MGEQAFAKVVESDAVIIDSDEAETIRRIVTRLEGPAAELSGRQIDWDVVLLNDSTPNAFALPNGNIAVHTGILPATGLDAGLAAVIGHEMAHVIARHPEERMTQAELARVGQLTASIFVGSSPESQSLIYALLGLGSEFGVLRPFSRVHESEADRIGLILMARACFDPRAAPKVWERMARISKGLPEILSTHPGHGTRFAELTRLLPDAIGERDSAGCEPLPSSAGS</sequence>
<dbReference type="RefSeq" id="WP_094076618.1">
    <property type="nucleotide sequence ID" value="NZ_NBYO01000001.1"/>
</dbReference>
<evidence type="ECO:0000256" key="2">
    <source>
        <dbReference type="ARBA" id="ARBA00022723"/>
    </source>
</evidence>
<dbReference type="Gene3D" id="3.30.2010.10">
    <property type="entry name" value="Metalloproteases ('zincins'), catalytic domain"/>
    <property type="match status" value="1"/>
</dbReference>
<evidence type="ECO:0000313" key="9">
    <source>
        <dbReference type="Proteomes" id="UP000215405"/>
    </source>
</evidence>
<keyword evidence="4 6" id="KW-0862">Zinc</keyword>
<evidence type="ECO:0000256" key="5">
    <source>
        <dbReference type="ARBA" id="ARBA00023049"/>
    </source>
</evidence>
<evidence type="ECO:0000256" key="6">
    <source>
        <dbReference type="RuleBase" id="RU003983"/>
    </source>
</evidence>
<dbReference type="PANTHER" id="PTHR22726:SF1">
    <property type="entry name" value="METALLOENDOPEPTIDASE OMA1, MITOCHONDRIAL"/>
    <property type="match status" value="1"/>
</dbReference>
<dbReference type="GO" id="GO:0046872">
    <property type="term" value="F:metal ion binding"/>
    <property type="evidence" value="ECO:0007669"/>
    <property type="project" value="UniProtKB-KW"/>
</dbReference>
<comment type="similarity">
    <text evidence="6">Belongs to the peptidase M48 family.</text>
</comment>
<organism evidence="8 9">
    <name type="scientific">Notoacmeibacter marinus</name>
    <dbReference type="NCBI Taxonomy" id="1876515"/>
    <lineage>
        <taxon>Bacteria</taxon>
        <taxon>Pseudomonadati</taxon>
        <taxon>Pseudomonadota</taxon>
        <taxon>Alphaproteobacteria</taxon>
        <taxon>Hyphomicrobiales</taxon>
        <taxon>Notoacmeibacteraceae</taxon>
        <taxon>Notoacmeibacter</taxon>
    </lineage>
</organism>
<evidence type="ECO:0000256" key="4">
    <source>
        <dbReference type="ARBA" id="ARBA00022833"/>
    </source>
</evidence>
<accession>A0A231V3F6</accession>
<dbReference type="GO" id="GO:0016020">
    <property type="term" value="C:membrane"/>
    <property type="evidence" value="ECO:0007669"/>
    <property type="project" value="TreeGrafter"/>
</dbReference>
<dbReference type="EMBL" id="NBYO01000001">
    <property type="protein sequence ID" value="OXT02667.1"/>
    <property type="molecule type" value="Genomic_DNA"/>
</dbReference>
<dbReference type="InterPro" id="IPR051156">
    <property type="entry name" value="Mito/Outer_Membr_Metalloprot"/>
</dbReference>
<dbReference type="CDD" id="cd07331">
    <property type="entry name" value="M48C_Oma1_like"/>
    <property type="match status" value="1"/>
</dbReference>
<reference evidence="9" key="1">
    <citation type="journal article" date="2017" name="Int. J. Syst. Evol. Microbiol.">
        <title>Notoacmeibacter marinus gen. nov., sp. nov., isolated from the gut of a limpet and proposal of Notoacmeibacteraceae fam. nov. in the order Rhizobiales of the class Alphaproteobacteria.</title>
        <authorList>
            <person name="Huang Z."/>
            <person name="Guo F."/>
            <person name="Lai Q."/>
        </authorList>
    </citation>
    <scope>NUCLEOTIDE SEQUENCE [LARGE SCALE GENOMIC DNA]</scope>
    <source>
        <strain evidence="9">XMTR2A4</strain>
    </source>
</reference>
<name>A0A231V3F6_9HYPH</name>
<dbReference type="GO" id="GO:0004222">
    <property type="term" value="F:metalloendopeptidase activity"/>
    <property type="evidence" value="ECO:0007669"/>
    <property type="project" value="InterPro"/>
</dbReference>